<dbReference type="PROSITE" id="PS50143">
    <property type="entry name" value="BIR_REPEAT_2"/>
    <property type="match status" value="2"/>
</dbReference>
<feature type="region of interest" description="Disordered" evidence="3">
    <location>
        <begin position="221"/>
        <end position="242"/>
    </location>
</feature>
<evidence type="ECO:0000313" key="4">
    <source>
        <dbReference type="EMBL" id="SCV72303.1"/>
    </source>
</evidence>
<name>A0A238FJX1_9BASI</name>
<reference evidence="5" key="1">
    <citation type="submission" date="2016-09" db="EMBL/GenBank/DDBJ databases">
        <authorList>
            <person name="Jeantristanb JTB J.-T."/>
            <person name="Ricardo R."/>
        </authorList>
    </citation>
    <scope>NUCLEOTIDE SEQUENCE [LARGE SCALE GENOMIC DNA]</scope>
</reference>
<keyword evidence="1" id="KW-0479">Metal-binding</keyword>
<dbReference type="Gene3D" id="1.10.1170.10">
    <property type="entry name" value="Inhibitor Of Apoptosis Protein (2mihbC-IAP-1), Chain A"/>
    <property type="match status" value="2"/>
</dbReference>
<dbReference type="GO" id="GO:0046872">
    <property type="term" value="F:metal ion binding"/>
    <property type="evidence" value="ECO:0007669"/>
    <property type="project" value="UniProtKB-KW"/>
</dbReference>
<feature type="compositionally biased region" description="Basic residues" evidence="3">
    <location>
        <begin position="512"/>
        <end position="525"/>
    </location>
</feature>
<dbReference type="InterPro" id="IPR001370">
    <property type="entry name" value="BIR_rpt"/>
</dbReference>
<feature type="compositionally biased region" description="Acidic residues" evidence="3">
    <location>
        <begin position="389"/>
        <end position="422"/>
    </location>
</feature>
<feature type="region of interest" description="Disordered" evidence="3">
    <location>
        <begin position="651"/>
        <end position="671"/>
    </location>
</feature>
<evidence type="ECO:0000313" key="5">
    <source>
        <dbReference type="Proteomes" id="UP000198372"/>
    </source>
</evidence>
<dbReference type="Proteomes" id="UP000198372">
    <property type="component" value="Unassembled WGS sequence"/>
</dbReference>
<dbReference type="SMART" id="SM00238">
    <property type="entry name" value="BIR"/>
    <property type="match status" value="2"/>
</dbReference>
<dbReference type="AlphaFoldDB" id="A0A238FJX1"/>
<dbReference type="PANTHER" id="PTHR46771:SF5">
    <property type="entry name" value="DETERIN"/>
    <property type="match status" value="1"/>
</dbReference>
<dbReference type="PANTHER" id="PTHR46771">
    <property type="entry name" value="DETERIN"/>
    <property type="match status" value="1"/>
</dbReference>
<evidence type="ECO:0000256" key="2">
    <source>
        <dbReference type="ARBA" id="ARBA00022833"/>
    </source>
</evidence>
<dbReference type="SUPFAM" id="SSF57924">
    <property type="entry name" value="Inhibitor of apoptosis (IAP) repeat"/>
    <property type="match status" value="2"/>
</dbReference>
<feature type="compositionally biased region" description="Low complexity" evidence="3">
    <location>
        <begin position="315"/>
        <end position="325"/>
    </location>
</feature>
<feature type="region of interest" description="Disordered" evidence="3">
    <location>
        <begin position="293"/>
        <end position="550"/>
    </location>
</feature>
<keyword evidence="5" id="KW-1185">Reference proteome</keyword>
<dbReference type="OrthoDB" id="2196114at2759"/>
<dbReference type="STRING" id="269621.A0A238FJX1"/>
<organism evidence="4 5">
    <name type="scientific">Microbotryum intermedium</name>
    <dbReference type="NCBI Taxonomy" id="269621"/>
    <lineage>
        <taxon>Eukaryota</taxon>
        <taxon>Fungi</taxon>
        <taxon>Dikarya</taxon>
        <taxon>Basidiomycota</taxon>
        <taxon>Pucciniomycotina</taxon>
        <taxon>Microbotryomycetes</taxon>
        <taxon>Microbotryales</taxon>
        <taxon>Microbotryaceae</taxon>
        <taxon>Microbotryum</taxon>
    </lineage>
</organism>
<proteinExistence type="predicted"/>
<dbReference type="InterPro" id="IPR051190">
    <property type="entry name" value="Baculoviral_IAP"/>
</dbReference>
<dbReference type="EMBL" id="FMSP01000008">
    <property type="protein sequence ID" value="SCV72303.1"/>
    <property type="molecule type" value="Genomic_DNA"/>
</dbReference>
<protein>
    <submittedName>
        <fullName evidence="4">BQ2448_4997 protein</fullName>
    </submittedName>
</protein>
<evidence type="ECO:0000256" key="3">
    <source>
        <dbReference type="SAM" id="MobiDB-lite"/>
    </source>
</evidence>
<gene>
    <name evidence="4" type="ORF">BQ2448_4997</name>
</gene>
<keyword evidence="2" id="KW-0862">Zinc</keyword>
<evidence type="ECO:0000256" key="1">
    <source>
        <dbReference type="ARBA" id="ARBA00022723"/>
    </source>
</evidence>
<feature type="compositionally biased region" description="Acidic residues" evidence="3">
    <location>
        <begin position="459"/>
        <end position="477"/>
    </location>
</feature>
<accession>A0A238FJX1</accession>
<sequence length="671" mass="73938">MASPSAPLHLYPTRRATYHKSRKGASRSLNWPLALTKAASSTSSIHADHLSRAGFYSTPTSDHPSATTCFLCDVVIEEWEEGDEPVSLHLERSPRCAWAILLSNMADDPNKIRKHWDWGNDGTDWPRSDKIQSARLMSFERGWPHKGARGVPTVQQLASAGWWFRPEADEEAGDRCYCPYCTRTVEGWEAGDDAVALHQRKLGLECPFFLAERPLQLVEENSAPVAPESTARGTGLSRSKGRQKLAAVVDEDLESEMEEVVEPVSRAVLCSILPPAICPKHRRSSCLRLLLDHHAPPKKPSTTVAPTPAADREAPPASKASTTRSTRSRKAPTKRTPTVAAQDEATPLDVDEANESLVDPSRLMSPSIRKSDAPTRKKRGQKASRVVESEVEEEEATEFDAEPEVIDDEASTAVMEEEEVEKEEVAPPPTTKSTKSKKGSKSSTASKRSTKSKTVEPEPVPEVEVEPEAAEADEEMPEAMVEPVIEKFEPVVPVEEAVQEPEPEAEATKPAPKAKTKKKKSKSSKSSKSAAPQTPIVIAADPISPPTRSAAPPVQPLLALPALNRPFTPRLENPFSLDTPLVPSITADARKLSLEAWYNHCGQTAYTALEQEMNHEMHEFEKRIGDGNKLFQRMIEDAQRREAIVAQQQQQQQQAQAQQPSVLGQAVRRMR</sequence>
<dbReference type="Pfam" id="PF00653">
    <property type="entry name" value="BIR"/>
    <property type="match status" value="2"/>
</dbReference>